<dbReference type="Proteomes" id="UP001249291">
    <property type="component" value="Unassembled WGS sequence"/>
</dbReference>
<dbReference type="Gene3D" id="3.40.630.30">
    <property type="match status" value="1"/>
</dbReference>
<keyword evidence="5" id="KW-1185">Reference proteome</keyword>
<reference evidence="4 5" key="1">
    <citation type="submission" date="2023-08" db="EMBL/GenBank/DDBJ databases">
        <title>Functional and genomic diversity of the sorghum phyllosphere microbiome.</title>
        <authorList>
            <person name="Shade A."/>
        </authorList>
    </citation>
    <scope>NUCLEOTIDE SEQUENCE [LARGE SCALE GENOMIC DNA]</scope>
    <source>
        <strain evidence="4 5">SORGH_AS_0445</strain>
    </source>
</reference>
<evidence type="ECO:0000256" key="2">
    <source>
        <dbReference type="ARBA" id="ARBA00023315"/>
    </source>
</evidence>
<evidence type="ECO:0000259" key="3">
    <source>
        <dbReference type="PROSITE" id="PS51186"/>
    </source>
</evidence>
<evidence type="ECO:0000256" key="1">
    <source>
        <dbReference type="ARBA" id="ARBA00022679"/>
    </source>
</evidence>
<proteinExistence type="predicted"/>
<sequence>MNSTPGIRRADPADAARIAEMLHSFNTEFDTETPGAEVLAQRLQVLLAEPSTFAVLGGEPAVGVALVTLRPNVWSDGPVALLDEMYVEPEQRGTGIGSAILQHMVEICRELGVAAIEINVDESDAGAMRFYERHGFSGVDPDSGERAFYFYRSLEAGD</sequence>
<dbReference type="CDD" id="cd04301">
    <property type="entry name" value="NAT_SF"/>
    <property type="match status" value="1"/>
</dbReference>
<dbReference type="InterPro" id="IPR000182">
    <property type="entry name" value="GNAT_dom"/>
</dbReference>
<keyword evidence="2" id="KW-0012">Acyltransferase</keyword>
<dbReference type="PANTHER" id="PTHR43877">
    <property type="entry name" value="AMINOALKYLPHOSPHONATE N-ACETYLTRANSFERASE-RELATED-RELATED"/>
    <property type="match status" value="1"/>
</dbReference>
<comment type="caution">
    <text evidence="4">The sequence shown here is derived from an EMBL/GenBank/DDBJ whole genome shotgun (WGS) entry which is preliminary data.</text>
</comment>
<keyword evidence="1" id="KW-0808">Transferase</keyword>
<feature type="domain" description="N-acetyltransferase" evidence="3">
    <location>
        <begin position="5"/>
        <end position="155"/>
    </location>
</feature>
<accession>A0ABU1HU90</accession>
<dbReference type="InterPro" id="IPR016181">
    <property type="entry name" value="Acyl_CoA_acyltransferase"/>
</dbReference>
<dbReference type="SUPFAM" id="SSF55729">
    <property type="entry name" value="Acyl-CoA N-acyltransferases (Nat)"/>
    <property type="match status" value="1"/>
</dbReference>
<evidence type="ECO:0000313" key="5">
    <source>
        <dbReference type="Proteomes" id="UP001249291"/>
    </source>
</evidence>
<dbReference type="EMBL" id="JAVIZQ010000001">
    <property type="protein sequence ID" value="MDR6143617.1"/>
    <property type="molecule type" value="Genomic_DNA"/>
</dbReference>
<gene>
    <name evidence="4" type="ORF">QE375_003171</name>
</gene>
<dbReference type="InterPro" id="IPR050832">
    <property type="entry name" value="Bact_Acetyltransf"/>
</dbReference>
<name>A0ABU1HU90_9MICO</name>
<evidence type="ECO:0000313" key="4">
    <source>
        <dbReference type="EMBL" id="MDR6143617.1"/>
    </source>
</evidence>
<dbReference type="RefSeq" id="WP_309692898.1">
    <property type="nucleotide sequence ID" value="NZ_JAVIZQ010000001.1"/>
</dbReference>
<organism evidence="4 5">
    <name type="scientific">Microbacterium foliorum</name>
    <dbReference type="NCBI Taxonomy" id="104336"/>
    <lineage>
        <taxon>Bacteria</taxon>
        <taxon>Bacillati</taxon>
        <taxon>Actinomycetota</taxon>
        <taxon>Actinomycetes</taxon>
        <taxon>Micrococcales</taxon>
        <taxon>Microbacteriaceae</taxon>
        <taxon>Microbacterium</taxon>
    </lineage>
</organism>
<dbReference type="PROSITE" id="PS51186">
    <property type="entry name" value="GNAT"/>
    <property type="match status" value="1"/>
</dbReference>
<protein>
    <submittedName>
        <fullName evidence="4">GNAT superfamily N-acetyltransferase</fullName>
    </submittedName>
</protein>
<dbReference type="Pfam" id="PF00583">
    <property type="entry name" value="Acetyltransf_1"/>
    <property type="match status" value="1"/>
</dbReference>